<sequence length="178" mass="19851">MPKPAMELPVCTFLFTIGPKSEATSLPPREKSTSPAWPTFPTSPNGQNKRLAAERKSHPPPRRWKNQLAAPEKLSPSPRRPAKKNWVTHPRATRRAFYAKLLSSPRGGFMFLNYTKRCADKLWQGDNPSNGHGGKRFNLFLFSLYGQLKRSERARHLAIGSDVTTLGDDRGGSASRPG</sequence>
<protein>
    <submittedName>
        <fullName evidence="2">(northern house mosquito) hypothetical protein</fullName>
    </submittedName>
</protein>
<feature type="region of interest" description="Disordered" evidence="1">
    <location>
        <begin position="20"/>
        <end position="86"/>
    </location>
</feature>
<evidence type="ECO:0000256" key="1">
    <source>
        <dbReference type="SAM" id="MobiDB-lite"/>
    </source>
</evidence>
<name>A0A8D8I184_CULPI</name>
<dbReference type="EMBL" id="HBUE01335826">
    <property type="protein sequence ID" value="CAG6595828.1"/>
    <property type="molecule type" value="Transcribed_RNA"/>
</dbReference>
<accession>A0A8D8I184</accession>
<proteinExistence type="predicted"/>
<dbReference type="EMBL" id="HBUE01229064">
    <property type="protein sequence ID" value="CAG6543702.1"/>
    <property type="molecule type" value="Transcribed_RNA"/>
</dbReference>
<organism evidence="2">
    <name type="scientific">Culex pipiens</name>
    <name type="common">House mosquito</name>
    <dbReference type="NCBI Taxonomy" id="7175"/>
    <lineage>
        <taxon>Eukaryota</taxon>
        <taxon>Metazoa</taxon>
        <taxon>Ecdysozoa</taxon>
        <taxon>Arthropoda</taxon>
        <taxon>Hexapoda</taxon>
        <taxon>Insecta</taxon>
        <taxon>Pterygota</taxon>
        <taxon>Neoptera</taxon>
        <taxon>Endopterygota</taxon>
        <taxon>Diptera</taxon>
        <taxon>Nematocera</taxon>
        <taxon>Culicoidea</taxon>
        <taxon>Culicidae</taxon>
        <taxon>Culicinae</taxon>
        <taxon>Culicini</taxon>
        <taxon>Culex</taxon>
        <taxon>Culex</taxon>
    </lineage>
</organism>
<reference evidence="2" key="1">
    <citation type="submission" date="2021-05" db="EMBL/GenBank/DDBJ databases">
        <authorList>
            <person name="Alioto T."/>
            <person name="Alioto T."/>
            <person name="Gomez Garrido J."/>
        </authorList>
    </citation>
    <scope>NUCLEOTIDE SEQUENCE</scope>
</reference>
<dbReference type="AlphaFoldDB" id="A0A8D8I184"/>
<feature type="compositionally biased region" description="Polar residues" evidence="1">
    <location>
        <begin position="33"/>
        <end position="48"/>
    </location>
</feature>
<evidence type="ECO:0000313" key="2">
    <source>
        <dbReference type="EMBL" id="CAG6543702.1"/>
    </source>
</evidence>